<evidence type="ECO:0000313" key="1">
    <source>
        <dbReference type="EMBL" id="TLD41921.1"/>
    </source>
</evidence>
<dbReference type="EMBL" id="SULG01000032">
    <property type="protein sequence ID" value="TLD41921.1"/>
    <property type="molecule type" value="Genomic_DNA"/>
</dbReference>
<dbReference type="Proteomes" id="UP000319783">
    <property type="component" value="Unassembled WGS sequence"/>
</dbReference>
<evidence type="ECO:0000313" key="2">
    <source>
        <dbReference type="Proteomes" id="UP000319783"/>
    </source>
</evidence>
<reference evidence="1 2" key="1">
    <citation type="submission" date="2019-04" db="EMBL/GenBank/DDBJ databases">
        <title>Genome of a novel bacterium Candidatus Jettenia ecosi reconstructed from metagenome of an anammox bioreactor.</title>
        <authorList>
            <person name="Mardanov A.V."/>
            <person name="Beletsky A.V."/>
            <person name="Ravin N.V."/>
            <person name="Botchkova E.A."/>
            <person name="Litti Y.V."/>
            <person name="Nozhevnikova A.N."/>
        </authorList>
    </citation>
    <scope>NUCLEOTIDE SEQUENCE [LARGE SCALE GENOMIC DNA]</scope>
    <source>
        <strain evidence="1">J2</strain>
    </source>
</reference>
<comment type="caution">
    <text evidence="1">The sequence shown here is derived from an EMBL/GenBank/DDBJ whole genome shotgun (WGS) entry which is preliminary data.</text>
</comment>
<proteinExistence type="predicted"/>
<dbReference type="AlphaFoldDB" id="A0A533QGY3"/>
<accession>A0A533QGY3</accession>
<protein>
    <submittedName>
        <fullName evidence="1">Uncharacterized protein</fullName>
    </submittedName>
</protein>
<organism evidence="1 2">
    <name type="scientific">Candidatus Jettenia ecosi</name>
    <dbReference type="NCBI Taxonomy" id="2494326"/>
    <lineage>
        <taxon>Bacteria</taxon>
        <taxon>Pseudomonadati</taxon>
        <taxon>Planctomycetota</taxon>
        <taxon>Candidatus Brocadiia</taxon>
        <taxon>Candidatus Brocadiales</taxon>
        <taxon>Candidatus Brocadiaceae</taxon>
        <taxon>Candidatus Jettenia</taxon>
    </lineage>
</organism>
<sequence>MAITNNDYPQNPNLEVNTRIIVLKTPNRKFKVEIYINEFYYKKYSME</sequence>
<gene>
    <name evidence="1" type="ORF">JETT_1790</name>
</gene>
<name>A0A533QGY3_9BACT</name>